<accession>A0A423W7A5</accession>
<proteinExistence type="predicted"/>
<protein>
    <submittedName>
        <fullName evidence="1">Uncharacterized protein</fullName>
    </submittedName>
</protein>
<reference evidence="1 2" key="1">
    <citation type="submission" date="2015-09" db="EMBL/GenBank/DDBJ databases">
        <title>Host preference determinants of Valsa canker pathogens revealed by comparative genomics.</title>
        <authorList>
            <person name="Yin Z."/>
            <person name="Huang L."/>
        </authorList>
    </citation>
    <scope>NUCLEOTIDE SEQUENCE [LARGE SCALE GENOMIC DNA]</scope>
    <source>
        <strain evidence="1 2">YSFL</strain>
    </source>
</reference>
<sequence length="76" mass="8441">MARTRFPVKLSGEAAILMIDGLLAGRSELDQIMRMRALLSCWQLDQTWAEEAEAGWEVGRGKEAAEKGAARERTCC</sequence>
<organism evidence="1 2">
    <name type="scientific">Cytospora chrysosperma</name>
    <name type="common">Cytospora canker fungus</name>
    <name type="synonym">Sphaeria chrysosperma</name>
    <dbReference type="NCBI Taxonomy" id="252740"/>
    <lineage>
        <taxon>Eukaryota</taxon>
        <taxon>Fungi</taxon>
        <taxon>Dikarya</taxon>
        <taxon>Ascomycota</taxon>
        <taxon>Pezizomycotina</taxon>
        <taxon>Sordariomycetes</taxon>
        <taxon>Sordariomycetidae</taxon>
        <taxon>Diaporthales</taxon>
        <taxon>Cytosporaceae</taxon>
        <taxon>Cytospora</taxon>
    </lineage>
</organism>
<gene>
    <name evidence="1" type="ORF">VSDG_03886</name>
</gene>
<dbReference type="Proteomes" id="UP000284375">
    <property type="component" value="Unassembled WGS sequence"/>
</dbReference>
<evidence type="ECO:0000313" key="1">
    <source>
        <dbReference type="EMBL" id="ROV99232.1"/>
    </source>
</evidence>
<comment type="caution">
    <text evidence="1">The sequence shown here is derived from an EMBL/GenBank/DDBJ whole genome shotgun (WGS) entry which is preliminary data.</text>
</comment>
<dbReference type="AlphaFoldDB" id="A0A423W7A5"/>
<name>A0A423W7A5_CYTCH</name>
<evidence type="ECO:0000313" key="2">
    <source>
        <dbReference type="Proteomes" id="UP000284375"/>
    </source>
</evidence>
<dbReference type="EMBL" id="LJZO01000011">
    <property type="protein sequence ID" value="ROV99232.1"/>
    <property type="molecule type" value="Genomic_DNA"/>
</dbReference>
<keyword evidence="2" id="KW-1185">Reference proteome</keyword>